<dbReference type="Gene3D" id="3.30.70.260">
    <property type="match status" value="1"/>
</dbReference>
<accession>A0A2K8UDR8</accession>
<dbReference type="AlphaFoldDB" id="A0A2K8UDR8"/>
<dbReference type="OrthoDB" id="9793424at2"/>
<gene>
    <name evidence="2" type="ORF">THSYN_23280</name>
</gene>
<evidence type="ECO:0000256" key="1">
    <source>
        <dbReference type="ARBA" id="ARBA00008460"/>
    </source>
</evidence>
<protein>
    <submittedName>
        <fullName evidence="2">Uncharacterized protein</fullName>
    </submittedName>
</protein>
<reference evidence="2 3" key="1">
    <citation type="submission" date="2017-03" db="EMBL/GenBank/DDBJ databases">
        <title>Complete genome sequence of Candidatus 'Thiodictyon syntrophicum' sp. nov. strain Cad16T, a photolithoautotroph purple sulfur bacterium isolated from an alpine meromictic lake.</title>
        <authorList>
            <person name="Luedin S.M."/>
            <person name="Pothier J.F."/>
            <person name="Danza F."/>
            <person name="Storelli N."/>
            <person name="Wittwer M."/>
            <person name="Tonolla M."/>
        </authorList>
    </citation>
    <scope>NUCLEOTIDE SEQUENCE [LARGE SCALE GENOMIC DNA]</scope>
    <source>
        <strain evidence="2 3">Cad16T</strain>
    </source>
</reference>
<dbReference type="InterPro" id="IPR027471">
    <property type="entry name" value="YbeD-like_sf"/>
</dbReference>
<dbReference type="InterPro" id="IPR007454">
    <property type="entry name" value="UPF0250_YbeD-like"/>
</dbReference>
<dbReference type="KEGG" id="tsy:THSYN_23280"/>
<organism evidence="2 3">
    <name type="scientific">Candidatus Thiodictyon syntrophicum</name>
    <dbReference type="NCBI Taxonomy" id="1166950"/>
    <lineage>
        <taxon>Bacteria</taxon>
        <taxon>Pseudomonadati</taxon>
        <taxon>Pseudomonadota</taxon>
        <taxon>Gammaproteobacteria</taxon>
        <taxon>Chromatiales</taxon>
        <taxon>Chromatiaceae</taxon>
        <taxon>Thiodictyon</taxon>
    </lineage>
</organism>
<keyword evidence="3" id="KW-1185">Reference proteome</keyword>
<dbReference type="PANTHER" id="PTHR38036:SF1">
    <property type="entry name" value="UPF0250 PROTEIN YBED"/>
    <property type="match status" value="1"/>
</dbReference>
<proteinExistence type="inferred from homology"/>
<evidence type="ECO:0000313" key="2">
    <source>
        <dbReference type="EMBL" id="AUB83579.1"/>
    </source>
</evidence>
<sequence length="128" mass="14072">MSSPWGAACRDPCGDAWTPSTRTTRRGCAAAVLNPSLWAPNAAKEKPRYFPRRYAIKAMGRADADFQSVVLAIMRRHAPELDETAISARVSSGGKWLAVTVTFVAQNRAQLNAIYRDLSAHEQVVWAL</sequence>
<evidence type="ECO:0000313" key="3">
    <source>
        <dbReference type="Proteomes" id="UP000232638"/>
    </source>
</evidence>
<dbReference type="GO" id="GO:0005829">
    <property type="term" value="C:cytosol"/>
    <property type="evidence" value="ECO:0007669"/>
    <property type="project" value="TreeGrafter"/>
</dbReference>
<dbReference type="SUPFAM" id="SSF117991">
    <property type="entry name" value="YbeD/HP0495-like"/>
    <property type="match status" value="1"/>
</dbReference>
<dbReference type="PANTHER" id="PTHR38036">
    <property type="entry name" value="UPF0250 PROTEIN YBED"/>
    <property type="match status" value="1"/>
</dbReference>
<dbReference type="EMBL" id="CP020370">
    <property type="protein sequence ID" value="AUB83579.1"/>
    <property type="molecule type" value="Genomic_DNA"/>
</dbReference>
<name>A0A2K8UDR8_9GAMM</name>
<comment type="similarity">
    <text evidence="1">Belongs to the UPF0250 family.</text>
</comment>
<dbReference type="Proteomes" id="UP000232638">
    <property type="component" value="Chromosome"/>
</dbReference>
<dbReference type="Pfam" id="PF04359">
    <property type="entry name" value="DUF493"/>
    <property type="match status" value="1"/>
</dbReference>